<evidence type="ECO:0000313" key="2">
    <source>
        <dbReference type="EMBL" id="CAB4173756.1"/>
    </source>
</evidence>
<sequence length="99" mass="11564">MRRISKIDLWAIRVGLALILIIFLKTCTTNGRVVKTENNLTQRIDSLMTTINRNDSILRHEIKIEGLRSEKRMIQSTDRTILDVNRQTDIDKEISELEK</sequence>
<name>A0A6J5RJQ2_9CAUD</name>
<proteinExistence type="predicted"/>
<keyword evidence="1" id="KW-1133">Transmembrane helix</keyword>
<accession>A0A6J5RJQ2</accession>
<dbReference type="EMBL" id="LR797195">
    <property type="protein sequence ID" value="CAB4193948.1"/>
    <property type="molecule type" value="Genomic_DNA"/>
</dbReference>
<keyword evidence="1" id="KW-0472">Membrane</keyword>
<reference evidence="3" key="1">
    <citation type="submission" date="2020-05" db="EMBL/GenBank/DDBJ databases">
        <authorList>
            <person name="Chiriac C."/>
            <person name="Salcher M."/>
            <person name="Ghai R."/>
            <person name="Kavagutti S V."/>
        </authorList>
    </citation>
    <scope>NUCLEOTIDE SEQUENCE</scope>
</reference>
<feature type="transmembrane region" description="Helical" evidence="1">
    <location>
        <begin position="7"/>
        <end position="24"/>
    </location>
</feature>
<gene>
    <name evidence="3" type="ORF">UFOVP1247_319</name>
    <name evidence="2" type="ORF">UFOVP970_6</name>
</gene>
<organism evidence="3">
    <name type="scientific">uncultured Caudovirales phage</name>
    <dbReference type="NCBI Taxonomy" id="2100421"/>
    <lineage>
        <taxon>Viruses</taxon>
        <taxon>Duplodnaviria</taxon>
        <taxon>Heunggongvirae</taxon>
        <taxon>Uroviricota</taxon>
        <taxon>Caudoviricetes</taxon>
        <taxon>Peduoviridae</taxon>
        <taxon>Maltschvirus</taxon>
        <taxon>Maltschvirus maltsch</taxon>
    </lineage>
</organism>
<evidence type="ECO:0000313" key="3">
    <source>
        <dbReference type="EMBL" id="CAB4193948.1"/>
    </source>
</evidence>
<dbReference type="EMBL" id="LR796916">
    <property type="protein sequence ID" value="CAB4173756.1"/>
    <property type="molecule type" value="Genomic_DNA"/>
</dbReference>
<evidence type="ECO:0000256" key="1">
    <source>
        <dbReference type="SAM" id="Phobius"/>
    </source>
</evidence>
<protein>
    <submittedName>
        <fullName evidence="3">Uncharacterized protein</fullName>
    </submittedName>
</protein>
<keyword evidence="1" id="KW-0812">Transmembrane</keyword>